<evidence type="ECO:0000259" key="4">
    <source>
        <dbReference type="PROSITE" id="PS50846"/>
    </source>
</evidence>
<accession>A0A834YI00</accession>
<reference evidence="5 6" key="1">
    <citation type="submission" date="2020-04" db="EMBL/GenBank/DDBJ databases">
        <title>Plant Genome Project.</title>
        <authorList>
            <person name="Zhang R.-G."/>
        </authorList>
    </citation>
    <scope>NUCLEOTIDE SEQUENCE [LARGE SCALE GENOMIC DNA]</scope>
    <source>
        <strain evidence="5">YNK0</strain>
        <tissue evidence="5">Leaf</tissue>
    </source>
</reference>
<dbReference type="InterPro" id="IPR044577">
    <property type="entry name" value="HIPP4/7/8/17/18/19"/>
</dbReference>
<dbReference type="SUPFAM" id="SSF55008">
    <property type="entry name" value="HMA, heavy metal-associated domain"/>
    <property type="match status" value="2"/>
</dbReference>
<dbReference type="GO" id="GO:0046872">
    <property type="term" value="F:metal ion binding"/>
    <property type="evidence" value="ECO:0007669"/>
    <property type="project" value="UniProtKB-KW"/>
</dbReference>
<evidence type="ECO:0000313" key="5">
    <source>
        <dbReference type="EMBL" id="KAF8380690.1"/>
    </source>
</evidence>
<keyword evidence="1" id="KW-0479">Metal-binding</keyword>
<organism evidence="5 6">
    <name type="scientific">Tetracentron sinense</name>
    <name type="common">Spur-leaf</name>
    <dbReference type="NCBI Taxonomy" id="13715"/>
    <lineage>
        <taxon>Eukaryota</taxon>
        <taxon>Viridiplantae</taxon>
        <taxon>Streptophyta</taxon>
        <taxon>Embryophyta</taxon>
        <taxon>Tracheophyta</taxon>
        <taxon>Spermatophyta</taxon>
        <taxon>Magnoliopsida</taxon>
        <taxon>Trochodendrales</taxon>
        <taxon>Trochodendraceae</taxon>
        <taxon>Tetracentron</taxon>
    </lineage>
</organism>
<dbReference type="Pfam" id="PF00403">
    <property type="entry name" value="HMA"/>
    <property type="match status" value="2"/>
</dbReference>
<sequence length="249" mass="28415">MEKQEKKPAEGGGVITAVYKVNLHCQQCAREVEKPLMRTQGVQSVDIDIESGEIKVRGKVDAKIIHERIQKITRKKVEMVSLPPKLKDGIASEKKDTKEIISSTTTVKVHMHCEKCEYDLRRKIIKLKGVHSVNTNMEAQTLTVDGTIESHKLVEYISKKVHKHAEIMTPKPNMKVEKKVEVEKVEKKLEVEKKVEIKEGNAKIVEFKSFTEYEEETKVELKGNAPYFVHYVYAPPLFSDENPNACSIM</sequence>
<dbReference type="InterPro" id="IPR006121">
    <property type="entry name" value="HMA_dom"/>
</dbReference>
<dbReference type="EMBL" id="JABCRI010000021">
    <property type="protein sequence ID" value="KAF8380690.1"/>
    <property type="molecule type" value="Genomic_DNA"/>
</dbReference>
<feature type="domain" description="HMA" evidence="4">
    <location>
        <begin position="102"/>
        <end position="166"/>
    </location>
</feature>
<dbReference type="PROSITE" id="PS50846">
    <property type="entry name" value="HMA_2"/>
    <property type="match status" value="2"/>
</dbReference>
<proteinExistence type="inferred from homology"/>
<keyword evidence="2" id="KW-0636">Prenylation</keyword>
<gene>
    <name evidence="5" type="ORF">HHK36_028180</name>
</gene>
<keyword evidence="6" id="KW-1185">Reference proteome</keyword>
<evidence type="ECO:0000256" key="2">
    <source>
        <dbReference type="ARBA" id="ARBA00023289"/>
    </source>
</evidence>
<dbReference type="PANTHER" id="PTHR46195">
    <property type="entry name" value="HEAVY METAL-ASSOCIATED ISOPRENYLATED PLANT PROTEIN 7"/>
    <property type="match status" value="1"/>
</dbReference>
<dbReference type="OrthoDB" id="688249at2759"/>
<dbReference type="InterPro" id="IPR036163">
    <property type="entry name" value="HMA_dom_sf"/>
</dbReference>
<feature type="domain" description="HMA" evidence="4">
    <location>
        <begin position="14"/>
        <end position="77"/>
    </location>
</feature>
<dbReference type="CDD" id="cd00371">
    <property type="entry name" value="HMA"/>
    <property type="match status" value="2"/>
</dbReference>
<evidence type="ECO:0000256" key="1">
    <source>
        <dbReference type="ARBA" id="ARBA00022723"/>
    </source>
</evidence>
<dbReference type="Gene3D" id="3.30.70.100">
    <property type="match status" value="2"/>
</dbReference>
<dbReference type="PANTHER" id="PTHR46195:SF12">
    <property type="entry name" value="HEAVY METAL-ASSOCIATED ISOPRENYLATED PLANT PROTEIN 4"/>
    <property type="match status" value="1"/>
</dbReference>
<dbReference type="Proteomes" id="UP000655225">
    <property type="component" value="Unassembled WGS sequence"/>
</dbReference>
<evidence type="ECO:0000256" key="3">
    <source>
        <dbReference type="ARBA" id="ARBA00024045"/>
    </source>
</evidence>
<keyword evidence="2" id="KW-0449">Lipoprotein</keyword>
<name>A0A834YI00_TETSI</name>
<evidence type="ECO:0000313" key="6">
    <source>
        <dbReference type="Proteomes" id="UP000655225"/>
    </source>
</evidence>
<dbReference type="OMA" id="LHCPQCA"/>
<comment type="similarity">
    <text evidence="3">Belongs to the HIPP family.</text>
</comment>
<protein>
    <recommendedName>
        <fullName evidence="4">HMA domain-containing protein</fullName>
    </recommendedName>
</protein>
<comment type="caution">
    <text evidence="5">The sequence shown here is derived from an EMBL/GenBank/DDBJ whole genome shotgun (WGS) entry which is preliminary data.</text>
</comment>
<dbReference type="AlphaFoldDB" id="A0A834YI00"/>